<dbReference type="Pfam" id="PF00300">
    <property type="entry name" value="His_Phos_1"/>
    <property type="match status" value="1"/>
</dbReference>
<evidence type="ECO:0000256" key="3">
    <source>
        <dbReference type="PIRSR" id="PIRSR613078-2"/>
    </source>
</evidence>
<comment type="caution">
    <text evidence="4">The sequence shown here is derived from an EMBL/GenBank/DDBJ whole genome shotgun (WGS) entry which is preliminary data.</text>
</comment>
<evidence type="ECO:0000313" key="5">
    <source>
        <dbReference type="Proteomes" id="UP000196475"/>
    </source>
</evidence>
<dbReference type="GO" id="GO:0045820">
    <property type="term" value="P:negative regulation of glycolytic process"/>
    <property type="evidence" value="ECO:0007669"/>
    <property type="project" value="TreeGrafter"/>
</dbReference>
<feature type="binding site" evidence="3">
    <location>
        <begin position="10"/>
        <end position="17"/>
    </location>
    <ligand>
        <name>substrate</name>
    </ligand>
</feature>
<dbReference type="GO" id="GO:0005829">
    <property type="term" value="C:cytosol"/>
    <property type="evidence" value="ECO:0007669"/>
    <property type="project" value="TreeGrafter"/>
</dbReference>
<dbReference type="GO" id="GO:0043456">
    <property type="term" value="P:regulation of pentose-phosphate shunt"/>
    <property type="evidence" value="ECO:0007669"/>
    <property type="project" value="TreeGrafter"/>
</dbReference>
<evidence type="ECO:0000256" key="2">
    <source>
        <dbReference type="PIRSR" id="PIRSR613078-1"/>
    </source>
</evidence>
<dbReference type="Gene3D" id="3.40.50.1240">
    <property type="entry name" value="Phosphoglycerate mutase-like"/>
    <property type="match status" value="1"/>
</dbReference>
<dbReference type="Proteomes" id="UP000196475">
    <property type="component" value="Unassembled WGS sequence"/>
</dbReference>
<dbReference type="AlphaFoldDB" id="A0A1Y3PHQ9"/>
<dbReference type="PROSITE" id="PS00175">
    <property type="entry name" value="PG_MUTASE"/>
    <property type="match status" value="1"/>
</dbReference>
<dbReference type="InterPro" id="IPR013078">
    <property type="entry name" value="His_Pase_superF_clade-1"/>
</dbReference>
<feature type="active site" description="Tele-phosphohistidine intermediate" evidence="2">
    <location>
        <position position="11"/>
    </location>
</feature>
<evidence type="ECO:0000313" key="4">
    <source>
        <dbReference type="EMBL" id="OUM84638.1"/>
    </source>
</evidence>
<dbReference type="SMART" id="SM00855">
    <property type="entry name" value="PGAM"/>
    <property type="match status" value="1"/>
</dbReference>
<dbReference type="EMBL" id="LZRT01000121">
    <property type="protein sequence ID" value="OUM84638.1"/>
    <property type="molecule type" value="Genomic_DNA"/>
</dbReference>
<keyword evidence="1" id="KW-0378">Hydrolase</keyword>
<dbReference type="CDD" id="cd07067">
    <property type="entry name" value="HP_PGM_like"/>
    <property type="match status" value="1"/>
</dbReference>
<feature type="active site" description="Proton donor/acceptor" evidence="2">
    <location>
        <position position="84"/>
    </location>
</feature>
<organism evidence="4 5">
    <name type="scientific">Bacillus thermozeamaize</name>
    <dbReference type="NCBI Taxonomy" id="230954"/>
    <lineage>
        <taxon>Bacteria</taxon>
        <taxon>Bacillati</taxon>
        <taxon>Bacillota</taxon>
        <taxon>Bacilli</taxon>
        <taxon>Bacillales</taxon>
        <taxon>Bacillaceae</taxon>
        <taxon>Bacillus</taxon>
    </lineage>
</organism>
<dbReference type="SUPFAM" id="SSF53254">
    <property type="entry name" value="Phosphoglycerate mutase-like"/>
    <property type="match status" value="1"/>
</dbReference>
<evidence type="ECO:0000256" key="1">
    <source>
        <dbReference type="ARBA" id="ARBA00022801"/>
    </source>
</evidence>
<evidence type="ECO:0008006" key="6">
    <source>
        <dbReference type="Google" id="ProtNLM"/>
    </source>
</evidence>
<feature type="binding site" evidence="3">
    <location>
        <position position="60"/>
    </location>
    <ligand>
        <name>substrate</name>
    </ligand>
</feature>
<feature type="binding site" evidence="3">
    <location>
        <begin position="84"/>
        <end position="87"/>
    </location>
    <ligand>
        <name>substrate</name>
    </ligand>
</feature>
<name>A0A1Y3PHQ9_9BACI</name>
<accession>A0A1Y3PHQ9</accession>
<dbReference type="PANTHER" id="PTHR46517">
    <property type="entry name" value="FRUCTOSE-2,6-BISPHOSPHATASE TIGAR"/>
    <property type="match status" value="1"/>
</dbReference>
<protein>
    <recommendedName>
        <fullName evidence="6">Phosphoglycerate mutase</fullName>
    </recommendedName>
</protein>
<proteinExistence type="predicted"/>
<reference evidence="5" key="1">
    <citation type="submission" date="2016-06" db="EMBL/GenBank/DDBJ databases">
        <authorList>
            <person name="Nascimento L."/>
            <person name="Pereira R.V."/>
            <person name="Martins L.F."/>
            <person name="Quaggio R.B."/>
            <person name="Silva A.M."/>
            <person name="Setubal J.C."/>
        </authorList>
    </citation>
    <scope>NUCLEOTIDE SEQUENCE [LARGE SCALE GENOMIC DNA]</scope>
</reference>
<dbReference type="GO" id="GO:0004331">
    <property type="term" value="F:fructose-2,6-bisphosphate 2-phosphatase activity"/>
    <property type="evidence" value="ECO:0007669"/>
    <property type="project" value="TreeGrafter"/>
</dbReference>
<dbReference type="PANTHER" id="PTHR46517:SF1">
    <property type="entry name" value="FRUCTOSE-2,6-BISPHOSPHATASE TIGAR"/>
    <property type="match status" value="1"/>
</dbReference>
<dbReference type="InterPro" id="IPR029033">
    <property type="entry name" value="His_PPase_superfam"/>
</dbReference>
<sequence>MGKTTVYLIRHGQTDWNVERRLQGHLDVPLNQVGIRQAEKVAKRFEPDSLDAIYSSDLRRARMTAEIIAAPHRLTVWLHQGLRERGYGPFEGKRWDEIPEFHAGFRSDLLTAEGVESWRQMQQRAVKALEEIISRHLGQRVAVVTHGGTINAILSYLEGHAEPRYRIANTSVTCLTCGAEEWTISWINDASHWDEVS</sequence>
<dbReference type="InterPro" id="IPR001345">
    <property type="entry name" value="PG/BPGM_mutase_AS"/>
</dbReference>
<gene>
    <name evidence="4" type="ORF">BAA01_05710</name>
</gene>
<dbReference type="InterPro" id="IPR051695">
    <property type="entry name" value="Phosphoglycerate_Mutase"/>
</dbReference>